<dbReference type="GO" id="GO:0035251">
    <property type="term" value="F:UDP-glucosyltransferase activity"/>
    <property type="evidence" value="ECO:0007669"/>
    <property type="project" value="TreeGrafter"/>
</dbReference>
<dbReference type="Gene3D" id="3.40.50.2000">
    <property type="entry name" value="Glycogen Phosphorylase B"/>
    <property type="match status" value="1"/>
</dbReference>
<accession>A0A8H7I5G7</accession>
<dbReference type="AlphaFoldDB" id="A0A8H7I5G7"/>
<reference evidence="3" key="1">
    <citation type="submission" date="2020-09" db="EMBL/GenBank/DDBJ databases">
        <title>Comparative genome analyses of four rice-infecting Rhizoctonia solani isolates reveal extensive enrichment of homogalacturonan modification genes.</title>
        <authorList>
            <person name="Lee D.-Y."/>
            <person name="Jeon J."/>
            <person name="Kim K.-T."/>
            <person name="Cheong K."/>
            <person name="Song H."/>
            <person name="Choi G."/>
            <person name="Ko J."/>
            <person name="Opiyo S.O."/>
            <person name="Zuo S."/>
            <person name="Madhav S."/>
            <person name="Lee Y.-H."/>
            <person name="Wang G.-L."/>
        </authorList>
    </citation>
    <scope>NUCLEOTIDE SEQUENCE</scope>
    <source>
        <strain evidence="3">AG1-IA B2</strain>
    </source>
</reference>
<organism evidence="3 4">
    <name type="scientific">Rhizoctonia solani</name>
    <dbReference type="NCBI Taxonomy" id="456999"/>
    <lineage>
        <taxon>Eukaryota</taxon>
        <taxon>Fungi</taxon>
        <taxon>Dikarya</taxon>
        <taxon>Basidiomycota</taxon>
        <taxon>Agaricomycotina</taxon>
        <taxon>Agaricomycetes</taxon>
        <taxon>Cantharellales</taxon>
        <taxon>Ceratobasidiaceae</taxon>
        <taxon>Rhizoctonia</taxon>
    </lineage>
</organism>
<comment type="similarity">
    <text evidence="1">Belongs to the UDP-glycosyltransferase family.</text>
</comment>
<dbReference type="Pfam" id="PF00201">
    <property type="entry name" value="UDPGT"/>
    <property type="match status" value="1"/>
</dbReference>
<evidence type="ECO:0000313" key="4">
    <source>
        <dbReference type="Proteomes" id="UP000614334"/>
    </source>
</evidence>
<dbReference type="Proteomes" id="UP000614334">
    <property type="component" value="Unassembled WGS sequence"/>
</dbReference>
<keyword evidence="2 3" id="KW-0808">Transferase</keyword>
<comment type="caution">
    <text evidence="3">The sequence shown here is derived from an EMBL/GenBank/DDBJ whole genome shotgun (WGS) entry which is preliminary data.</text>
</comment>
<proteinExistence type="inferred from homology"/>
<evidence type="ECO:0000256" key="2">
    <source>
        <dbReference type="ARBA" id="ARBA00022679"/>
    </source>
</evidence>
<dbReference type="InterPro" id="IPR002213">
    <property type="entry name" value="UDP_glucos_trans"/>
</dbReference>
<dbReference type="EMBL" id="JACYCF010000021">
    <property type="protein sequence ID" value="KAF8750337.1"/>
    <property type="molecule type" value="Genomic_DNA"/>
</dbReference>
<dbReference type="SUPFAM" id="SSF53756">
    <property type="entry name" value="UDP-Glycosyltransferase/glycogen phosphorylase"/>
    <property type="match status" value="1"/>
</dbReference>
<dbReference type="PANTHER" id="PTHR48047">
    <property type="entry name" value="GLYCOSYLTRANSFERASE"/>
    <property type="match status" value="1"/>
</dbReference>
<name>A0A8H7I5G7_9AGAM</name>
<evidence type="ECO:0000313" key="3">
    <source>
        <dbReference type="EMBL" id="KAF8750337.1"/>
    </source>
</evidence>
<evidence type="ECO:0000256" key="1">
    <source>
        <dbReference type="ARBA" id="ARBA00009995"/>
    </source>
</evidence>
<sequence>MVADARVIFDYVRRGFRVTGHEETGIRTVYEALAQLDASKETDFLTKANEVYLQIDHYAGNSSYLRLGIESSVSPLHTPIPRVSGPTNDHYARVFNTLACGIAFEMEPICAASLSTAFGRPIAPFFIGPAVDLTPPQQLDPDSPVTQFLDRSFTEKGAHSLGITPHGCPRRDPKAGFRFVFALSSESAGVNQEWMDGHIEAGNAIFPRWANQTAVLEHPAIHYFLSHGGWNSSTEALVRGVPMIFWPFMGDQATNALQIANIHDCGFELLQVRTGPAKSKSYQNGADVEIIGTDDAVREEMRRILDLSKAIIASLGSGGSGTWA</sequence>
<gene>
    <name evidence="3" type="ORF">RHS01_09400</name>
</gene>
<protein>
    <submittedName>
        <fullName evidence="3">Glycosyltransferase family 1 protein</fullName>
    </submittedName>
</protein>